<organism evidence="3 4">
    <name type="scientific">Ruficoccus amylovorans</name>
    <dbReference type="NCBI Taxonomy" id="1804625"/>
    <lineage>
        <taxon>Bacteria</taxon>
        <taxon>Pseudomonadati</taxon>
        <taxon>Verrucomicrobiota</taxon>
        <taxon>Opitutia</taxon>
        <taxon>Puniceicoccales</taxon>
        <taxon>Cerasicoccaceae</taxon>
        <taxon>Ruficoccus</taxon>
    </lineage>
</organism>
<dbReference type="RefSeq" id="WP_185674804.1">
    <property type="nucleotide sequence ID" value="NZ_JACHVB010000014.1"/>
</dbReference>
<evidence type="ECO:0000256" key="2">
    <source>
        <dbReference type="ARBA" id="ARBA00023277"/>
    </source>
</evidence>
<dbReference type="PANTHER" id="PTHR36120:SF1">
    <property type="entry name" value="L-FUCOSE ISOMERASE C-TERMINAL DOMAIN-CONTAINING PROTEIN"/>
    <property type="match status" value="1"/>
</dbReference>
<dbReference type="InterPro" id="IPR009015">
    <property type="entry name" value="Fucose_isomerase_N/cen_sf"/>
</dbReference>
<dbReference type="Proteomes" id="UP000546464">
    <property type="component" value="Unassembled WGS sequence"/>
</dbReference>
<dbReference type="EMBL" id="JACHVB010000014">
    <property type="protein sequence ID" value="MBC2593805.1"/>
    <property type="molecule type" value="Genomic_DNA"/>
</dbReference>
<comment type="caution">
    <text evidence="3">The sequence shown here is derived from an EMBL/GenBank/DDBJ whole genome shotgun (WGS) entry which is preliminary data.</text>
</comment>
<evidence type="ECO:0000256" key="1">
    <source>
        <dbReference type="ARBA" id="ARBA00023235"/>
    </source>
</evidence>
<evidence type="ECO:0000313" key="3">
    <source>
        <dbReference type="EMBL" id="MBC2593805.1"/>
    </source>
</evidence>
<dbReference type="GO" id="GO:0005996">
    <property type="term" value="P:monosaccharide metabolic process"/>
    <property type="evidence" value="ECO:0007669"/>
    <property type="project" value="InterPro"/>
</dbReference>
<dbReference type="SUPFAM" id="SSF53743">
    <property type="entry name" value="FucI/AraA N-terminal and middle domains"/>
    <property type="match status" value="1"/>
</dbReference>
<keyword evidence="4" id="KW-1185">Reference proteome</keyword>
<dbReference type="PANTHER" id="PTHR36120">
    <property type="entry name" value="FUCOSE ISOMERASE"/>
    <property type="match status" value="1"/>
</dbReference>
<sequence>MKNNPEFPAQGVACPVIRDLVPRMPKAAPTKIGMVGVGLKMHFVWAEASRLYRMACEQVREALPAESFKLCAAEEPFESPEELLKALDKFKAEGIEGVILFHGSYTAGEIGSQMGRWLRDHRMPLFSWGYPEVKGGRLTANSLCCQNFVLNAFKRLGVRYTWMFKDLAADGKDGLIGRFARSVRAYQRFRNGKGLIVGSGRVPGFYDAECDELAVMDRFGFRFDRIGLEYAFDRGDRFSDKDVERVRLALTQSPQCGYDNVPAEQAYKTIRLALGTLQIAAEGGHIGCALKCWPELFDLYKCAADGALAMLNDYGLPAADESDMNGLVSMCAMHLVREGASIPTLTDISLLDPQRNVLGFWHCGGSATRLLRTGTQYECRRHSILENADEETAWGLLIESLLEVGPVTVTRYLSPDSSRAFTFEGNVIDSPMAFRGAYADVEPVGPHTAEQLMGTILDHGFDHHWVMGRGHFARDLSMLNHWLSVKDQPVTNAGNSCGLSA</sequence>
<dbReference type="GO" id="GO:0005737">
    <property type="term" value="C:cytoplasm"/>
    <property type="evidence" value="ECO:0007669"/>
    <property type="project" value="InterPro"/>
</dbReference>
<accession>A0A842HBK4</accession>
<gene>
    <name evidence="3" type="ORF">H5P28_05980</name>
</gene>
<name>A0A842HBK4_9BACT</name>
<reference evidence="3 4" key="1">
    <citation type="submission" date="2020-07" db="EMBL/GenBank/DDBJ databases">
        <authorList>
            <person name="Feng X."/>
        </authorList>
    </citation>
    <scope>NUCLEOTIDE SEQUENCE [LARGE SCALE GENOMIC DNA]</scope>
    <source>
        <strain evidence="3 4">JCM31066</strain>
    </source>
</reference>
<dbReference type="GO" id="GO:0016861">
    <property type="term" value="F:intramolecular oxidoreductase activity, interconverting aldoses and ketoses"/>
    <property type="evidence" value="ECO:0007669"/>
    <property type="project" value="InterPro"/>
</dbReference>
<keyword evidence="2" id="KW-0119">Carbohydrate metabolism</keyword>
<proteinExistence type="predicted"/>
<keyword evidence="1 3" id="KW-0413">Isomerase</keyword>
<evidence type="ECO:0000313" key="4">
    <source>
        <dbReference type="Proteomes" id="UP000546464"/>
    </source>
</evidence>
<dbReference type="AlphaFoldDB" id="A0A842HBK4"/>
<protein>
    <submittedName>
        <fullName evidence="3">Fucose isomerase</fullName>
    </submittedName>
</protein>